<evidence type="ECO:0000313" key="2">
    <source>
        <dbReference type="Proteomes" id="UP000643810"/>
    </source>
</evidence>
<gene>
    <name evidence="1" type="ORF">H8R94_01575</name>
</gene>
<dbReference type="InterPro" id="IPR009711">
    <property type="entry name" value="UPF0473"/>
</dbReference>
<dbReference type="RefSeq" id="WP_118281052.1">
    <property type="nucleotide sequence ID" value="NZ_JACOPG010000001.1"/>
</dbReference>
<proteinExistence type="predicted"/>
<name>A0ABR7GEU8_9FIRM</name>
<organism evidence="1 2">
    <name type="scientific">Roseburia lenta</name>
    <dbReference type="NCBI Taxonomy" id="2763061"/>
    <lineage>
        <taxon>Bacteria</taxon>
        <taxon>Bacillati</taxon>
        <taxon>Bacillota</taxon>
        <taxon>Clostridia</taxon>
        <taxon>Lachnospirales</taxon>
        <taxon>Lachnospiraceae</taxon>
        <taxon>Roseburia</taxon>
    </lineage>
</organism>
<protein>
    <submittedName>
        <fullName evidence="1">DUF1292 domain-containing protein</fullName>
    </submittedName>
</protein>
<comment type="caution">
    <text evidence="1">The sequence shown here is derived from an EMBL/GenBank/DDBJ whole genome shotgun (WGS) entry which is preliminary data.</text>
</comment>
<evidence type="ECO:0000313" key="1">
    <source>
        <dbReference type="EMBL" id="MBC5685315.1"/>
    </source>
</evidence>
<keyword evidence="2" id="KW-1185">Reference proteome</keyword>
<accession>A0ABR7GEU8</accession>
<dbReference type="EMBL" id="JACOPG010000001">
    <property type="protein sequence ID" value="MBC5685315.1"/>
    <property type="molecule type" value="Genomic_DNA"/>
</dbReference>
<sequence length="105" mass="12174">MAKDEVFPVDENDDDVVVTIEMDDGSEVTCEILTIFDVKDQDYIALLPYEENGKEVTDDTVYIYRYHEAEDGTPALENIQSDEEYEAVEERFDELLDEAEFDDMD</sequence>
<reference evidence="1 2" key="1">
    <citation type="submission" date="2020-08" db="EMBL/GenBank/DDBJ databases">
        <title>Genome public.</title>
        <authorList>
            <person name="Liu C."/>
            <person name="Sun Q."/>
        </authorList>
    </citation>
    <scope>NUCLEOTIDE SEQUENCE [LARGE SCALE GENOMIC DNA]</scope>
    <source>
        <strain evidence="1 2">NSJ-9</strain>
    </source>
</reference>
<dbReference type="Proteomes" id="UP000643810">
    <property type="component" value="Unassembled WGS sequence"/>
</dbReference>
<dbReference type="Pfam" id="PF06949">
    <property type="entry name" value="DUF1292"/>
    <property type="match status" value="1"/>
</dbReference>